<organism evidence="3 4">
    <name type="scientific">Thermoleophilum album</name>
    <dbReference type="NCBI Taxonomy" id="29539"/>
    <lineage>
        <taxon>Bacteria</taxon>
        <taxon>Bacillati</taxon>
        <taxon>Actinomycetota</taxon>
        <taxon>Thermoleophilia</taxon>
        <taxon>Thermoleophilales</taxon>
        <taxon>Thermoleophilaceae</taxon>
        <taxon>Thermoleophilum</taxon>
    </lineage>
</organism>
<protein>
    <submittedName>
        <fullName evidence="3">Protein N-acetyltransferase, RimJ/RimL family</fullName>
    </submittedName>
</protein>
<reference evidence="4" key="1">
    <citation type="submission" date="2016-10" db="EMBL/GenBank/DDBJ databases">
        <authorList>
            <person name="Varghese N."/>
            <person name="Submissions S."/>
        </authorList>
    </citation>
    <scope>NUCLEOTIDE SEQUENCE [LARGE SCALE GENOMIC DNA]</scope>
    <source>
        <strain evidence="4">ATCC 35263</strain>
    </source>
</reference>
<proteinExistence type="predicted"/>
<evidence type="ECO:0000256" key="1">
    <source>
        <dbReference type="SAM" id="MobiDB-lite"/>
    </source>
</evidence>
<dbReference type="PANTHER" id="PTHR43415">
    <property type="entry name" value="SPERMIDINE N(1)-ACETYLTRANSFERASE"/>
    <property type="match status" value="1"/>
</dbReference>
<accession>A0A1H6FQ76</accession>
<dbReference type="InterPro" id="IPR000182">
    <property type="entry name" value="GNAT_dom"/>
</dbReference>
<evidence type="ECO:0000313" key="4">
    <source>
        <dbReference type="Proteomes" id="UP000222056"/>
    </source>
</evidence>
<dbReference type="InterPro" id="IPR016181">
    <property type="entry name" value="Acyl_CoA_acyltransferase"/>
</dbReference>
<keyword evidence="4" id="KW-1185">Reference proteome</keyword>
<dbReference type="GO" id="GO:0016747">
    <property type="term" value="F:acyltransferase activity, transferring groups other than amino-acyl groups"/>
    <property type="evidence" value="ECO:0007669"/>
    <property type="project" value="InterPro"/>
</dbReference>
<dbReference type="Pfam" id="PF13302">
    <property type="entry name" value="Acetyltransf_3"/>
    <property type="match status" value="1"/>
</dbReference>
<name>A0A1H6FQ76_THEAL</name>
<dbReference type="RefSeq" id="WP_093116837.1">
    <property type="nucleotide sequence ID" value="NZ_FNWJ01000001.1"/>
</dbReference>
<sequence>MHAGPTYVAASERLLLRPLARADLPEIERWFEDARIRRFYLLTEQGVDASTLERAIEWSSSDPDVAAWAIEERDGSLAGLGNWRADPLFRDIYEIEVTLGPHMPAGRGYGTEAHALVLDHLMRSRPAAKVVGRALADNFAVIALARRLGFVEEGRLRRHVRIGEERIDLVVMGILREEWERRRAFDAPRAVAVSAAAAVSDAHRPRGGENGRRAVRMVSDAVASEPTARTGCPSRDTGGGR</sequence>
<feature type="region of interest" description="Disordered" evidence="1">
    <location>
        <begin position="219"/>
        <end position="241"/>
    </location>
</feature>
<evidence type="ECO:0000313" key="3">
    <source>
        <dbReference type="EMBL" id="SEH12288.1"/>
    </source>
</evidence>
<keyword evidence="3" id="KW-0808">Transferase</keyword>
<dbReference type="SUPFAM" id="SSF55729">
    <property type="entry name" value="Acyl-CoA N-acyltransferases (Nat)"/>
    <property type="match status" value="1"/>
</dbReference>
<evidence type="ECO:0000259" key="2">
    <source>
        <dbReference type="PROSITE" id="PS51186"/>
    </source>
</evidence>
<feature type="domain" description="N-acetyltransferase" evidence="2">
    <location>
        <begin position="14"/>
        <end position="177"/>
    </location>
</feature>
<dbReference type="OrthoDB" id="9814648at2"/>
<gene>
    <name evidence="3" type="ORF">SAMN02745716_1043</name>
</gene>
<dbReference type="PROSITE" id="PS51186">
    <property type="entry name" value="GNAT"/>
    <property type="match status" value="1"/>
</dbReference>
<dbReference type="Proteomes" id="UP000222056">
    <property type="component" value="Unassembled WGS sequence"/>
</dbReference>
<dbReference type="STRING" id="29539.SAMN02745716_1043"/>
<dbReference type="Gene3D" id="3.40.630.30">
    <property type="match status" value="1"/>
</dbReference>
<dbReference type="AlphaFoldDB" id="A0A1H6FQ76"/>
<dbReference type="PANTHER" id="PTHR43415:SF3">
    <property type="entry name" value="GNAT-FAMILY ACETYLTRANSFERASE"/>
    <property type="match status" value="1"/>
</dbReference>
<dbReference type="EMBL" id="FNWJ01000001">
    <property type="protein sequence ID" value="SEH12288.1"/>
    <property type="molecule type" value="Genomic_DNA"/>
</dbReference>